<dbReference type="InterPro" id="IPR001128">
    <property type="entry name" value="Cyt_P450"/>
</dbReference>
<dbReference type="PROSITE" id="PS00086">
    <property type="entry name" value="CYTOCHROME_P450"/>
    <property type="match status" value="1"/>
</dbReference>
<sequence length="506" mass="57341">MTTIVSSAQDLWTSWTLTTQICVGVAVVLFSIVVMKSSRKIKYKLPPGLPQLPVIGNMLDMRGGEMHEKWWQIAQEKKWPIMSFKFSSKLMLIVSTPEVTKEMLITKGNVFNSRDKDTFLNLALRKSPDGKSETGALFTPHGPAWKVTRKIMVAGQNEFKKNVGDQYIVDTILPQLYSEIAGETSIDARIRVAKMTVIRILLVFVFGPGAEQYADQIVPLNDDLFHVVDTNNAIEFFLPLVGRQMSWLYYKIYQRGLVARKYKLYDSILSQRGIKYNQAKQWSLSDMVQLAEKNGEINHYQALQIFEECFFGGQDTAGGAIEGILKMLVENQEVLVKIQKEMDDVVGVGKQFRHTDADRLPYFQAAIKEGLRLHRAIPVLTPHVAHEDTTLGGYDIPKDTIITVNLWGLARDPASFPDPFEVKPERFLGKDTNFSGNDCKYVVFGVGQRICPGQTLALFMVNVLVGSLAQRYHFELGNDWKHKRDAGTFFKELALHLKLTKRHGFQ</sequence>
<organism evidence="10 11">
    <name type="scientific">Marchantia polymorpha subsp. ruderalis</name>
    <dbReference type="NCBI Taxonomy" id="1480154"/>
    <lineage>
        <taxon>Eukaryota</taxon>
        <taxon>Viridiplantae</taxon>
        <taxon>Streptophyta</taxon>
        <taxon>Embryophyta</taxon>
        <taxon>Marchantiophyta</taxon>
        <taxon>Marchantiopsida</taxon>
        <taxon>Marchantiidae</taxon>
        <taxon>Marchantiales</taxon>
        <taxon>Marchantiaceae</taxon>
        <taxon>Marchantia</taxon>
    </lineage>
</organism>
<dbReference type="PANTHER" id="PTHR24289">
    <property type="entry name" value="STEROID 17-ALPHA-HYDROXYLASE/17,20 LYASE"/>
    <property type="match status" value="1"/>
</dbReference>
<evidence type="ECO:0000256" key="1">
    <source>
        <dbReference type="ARBA" id="ARBA00010617"/>
    </source>
</evidence>
<dbReference type="InterPro" id="IPR017972">
    <property type="entry name" value="Cyt_P450_CS"/>
</dbReference>
<dbReference type="PRINTS" id="PR00385">
    <property type="entry name" value="P450"/>
</dbReference>
<gene>
    <name evidence="10" type="ORF">AXG93_4689s1550</name>
    <name evidence="9" type="ORF">Mp_4g18220</name>
</gene>
<name>A0A176WKJ1_MARPO</name>
<evidence type="ECO:0000256" key="6">
    <source>
        <dbReference type="PIRSR" id="PIRSR602401-1"/>
    </source>
</evidence>
<dbReference type="GO" id="GO:0020037">
    <property type="term" value="F:heme binding"/>
    <property type="evidence" value="ECO:0007669"/>
    <property type="project" value="InterPro"/>
</dbReference>
<evidence type="ECO:0000256" key="3">
    <source>
        <dbReference type="ARBA" id="ARBA00022723"/>
    </source>
</evidence>
<evidence type="ECO:0000256" key="2">
    <source>
        <dbReference type="ARBA" id="ARBA00022617"/>
    </source>
</evidence>
<feature type="binding site" description="axial binding residue" evidence="6">
    <location>
        <position position="451"/>
    </location>
    <ligand>
        <name>heme</name>
        <dbReference type="ChEBI" id="CHEBI:30413"/>
    </ligand>
    <ligandPart>
        <name>Fe</name>
        <dbReference type="ChEBI" id="CHEBI:18248"/>
    </ligandPart>
</feature>
<dbReference type="GO" id="GO:0016705">
    <property type="term" value="F:oxidoreductase activity, acting on paired donors, with incorporation or reduction of molecular oxygen"/>
    <property type="evidence" value="ECO:0007669"/>
    <property type="project" value="InterPro"/>
</dbReference>
<dbReference type="EMBL" id="LVLJ01000592">
    <property type="protein sequence ID" value="OAE33668.1"/>
    <property type="molecule type" value="Genomic_DNA"/>
</dbReference>
<reference evidence="10 11" key="1">
    <citation type="submission" date="2016-03" db="EMBL/GenBank/DDBJ databases">
        <title>Mechanisms controlling the formation of the plant cell surface in tip-growing cells are functionally conserved among land plants.</title>
        <authorList>
            <person name="Honkanen S."/>
            <person name="Jones V.A."/>
            <person name="Morieri G."/>
            <person name="Champion C."/>
            <person name="Hetherington A.J."/>
            <person name="Kelly S."/>
            <person name="Saint-Marcoux D."/>
            <person name="Proust H."/>
            <person name="Prescott H."/>
            <person name="Dolan L."/>
        </authorList>
    </citation>
    <scope>NUCLEOTIDE SEQUENCE [LARGE SCALE GENOMIC DNA]</scope>
    <source>
        <strain evidence="11">cv. Tak-1 and cv. Tak-2</strain>
        <tissue evidence="10">Whole gametophyte</tissue>
    </source>
</reference>
<dbReference type="GO" id="GO:0005506">
    <property type="term" value="F:iron ion binding"/>
    <property type="evidence" value="ECO:0007669"/>
    <property type="project" value="InterPro"/>
</dbReference>
<evidence type="ECO:0000256" key="5">
    <source>
        <dbReference type="ARBA" id="ARBA00023004"/>
    </source>
</evidence>
<dbReference type="Gene3D" id="1.10.630.10">
    <property type="entry name" value="Cytochrome P450"/>
    <property type="match status" value="1"/>
</dbReference>
<keyword evidence="11" id="KW-1185">Reference proteome</keyword>
<dbReference type="PANTHER" id="PTHR24289:SF1">
    <property type="entry name" value="STEROID 17-ALPHA-HYDROXYLASE_17,20 LYASE"/>
    <property type="match status" value="1"/>
</dbReference>
<keyword evidence="8" id="KW-0472">Membrane</keyword>
<evidence type="ECO:0008006" key="13">
    <source>
        <dbReference type="Google" id="ProtNLM"/>
    </source>
</evidence>
<dbReference type="EMBL" id="AP019869">
    <property type="protein sequence ID" value="BBN09251.1"/>
    <property type="molecule type" value="Genomic_DNA"/>
</dbReference>
<accession>A0A176WKJ1</accession>
<comment type="cofactor">
    <cofactor evidence="6">
        <name>heme</name>
        <dbReference type="ChEBI" id="CHEBI:30413"/>
    </cofactor>
</comment>
<evidence type="ECO:0000313" key="11">
    <source>
        <dbReference type="Proteomes" id="UP000077202"/>
    </source>
</evidence>
<keyword evidence="7" id="KW-0503">Monooxygenase</keyword>
<feature type="transmembrane region" description="Helical" evidence="8">
    <location>
        <begin position="12"/>
        <end position="35"/>
    </location>
</feature>
<dbReference type="Pfam" id="PF00067">
    <property type="entry name" value="p450"/>
    <property type="match status" value="1"/>
</dbReference>
<keyword evidence="8" id="KW-1133">Transmembrane helix</keyword>
<dbReference type="AlphaFoldDB" id="A0A176WKJ1"/>
<reference evidence="9" key="2">
    <citation type="journal article" date="2019" name="Curr. Biol.">
        <title>Chromatin organization in early land plants reveals an ancestral association between H3K27me3, transposons, and constitutive heterochromatin.</title>
        <authorList>
            <person name="Montgomery S.A."/>
            <person name="Tanizawa Y."/>
            <person name="Galik B."/>
            <person name="Wang N."/>
            <person name="Ito T."/>
            <person name="Mochizuki T."/>
            <person name="Akimcheva S."/>
            <person name="Bowman J."/>
            <person name="Cognat V."/>
            <person name="Drouard L."/>
            <person name="Ekker H."/>
            <person name="Houng S."/>
            <person name="Kohchi T."/>
            <person name="Lin S."/>
            <person name="Liu L.D."/>
            <person name="Nakamura Y."/>
            <person name="Valeeva L.R."/>
            <person name="Shakirov E.V."/>
            <person name="Shippen D.E."/>
            <person name="Wei W."/>
            <person name="Yagura M."/>
            <person name="Yamaoka S."/>
            <person name="Yamato K.T."/>
            <person name="Liu C."/>
            <person name="Berger F."/>
        </authorList>
    </citation>
    <scope>NUCLEOTIDE SEQUENCE [LARGE SCALE GENOMIC DNA]</scope>
    <source>
        <strain evidence="9">Tak-1</strain>
    </source>
</reference>
<dbReference type="PRINTS" id="PR00463">
    <property type="entry name" value="EP450I"/>
</dbReference>
<protein>
    <recommendedName>
        <fullName evidence="13">Cytochrome P450</fullName>
    </recommendedName>
</protein>
<keyword evidence="4 7" id="KW-0560">Oxidoreductase</keyword>
<evidence type="ECO:0000313" key="10">
    <source>
        <dbReference type="EMBL" id="OAE33668.1"/>
    </source>
</evidence>
<evidence type="ECO:0000256" key="8">
    <source>
        <dbReference type="SAM" id="Phobius"/>
    </source>
</evidence>
<evidence type="ECO:0000313" key="12">
    <source>
        <dbReference type="Proteomes" id="UP001162541"/>
    </source>
</evidence>
<dbReference type="Proteomes" id="UP001162541">
    <property type="component" value="Chromosome 4"/>
</dbReference>
<proteinExistence type="inferred from homology"/>
<evidence type="ECO:0000256" key="4">
    <source>
        <dbReference type="ARBA" id="ARBA00023002"/>
    </source>
</evidence>
<reference evidence="12" key="3">
    <citation type="journal article" date="2020" name="Curr. Biol.">
        <title>Chromatin organization in early land plants reveals an ancestral association between H3K27me3, transposons, and constitutive heterochromatin.</title>
        <authorList>
            <person name="Montgomery S.A."/>
            <person name="Tanizawa Y."/>
            <person name="Galik B."/>
            <person name="Wang N."/>
            <person name="Ito T."/>
            <person name="Mochizuki T."/>
            <person name="Akimcheva S."/>
            <person name="Bowman J.L."/>
            <person name="Cognat V."/>
            <person name="Marechal-Drouard L."/>
            <person name="Ekker H."/>
            <person name="Hong S.F."/>
            <person name="Kohchi T."/>
            <person name="Lin S.S."/>
            <person name="Liu L.D."/>
            <person name="Nakamura Y."/>
            <person name="Valeeva L.R."/>
            <person name="Shakirov E.V."/>
            <person name="Shippen D.E."/>
            <person name="Wei W.L."/>
            <person name="Yagura M."/>
            <person name="Yamaoka S."/>
            <person name="Yamato K.T."/>
            <person name="Liu C."/>
            <person name="Berger F."/>
        </authorList>
    </citation>
    <scope>NUCLEOTIDE SEQUENCE [LARGE SCALE GENOMIC DNA]</scope>
    <source>
        <strain evidence="12">Tak-1</strain>
    </source>
</reference>
<dbReference type="SUPFAM" id="SSF48264">
    <property type="entry name" value="Cytochrome P450"/>
    <property type="match status" value="1"/>
</dbReference>
<evidence type="ECO:0000313" key="9">
    <source>
        <dbReference type="EMBL" id="BBN09251.1"/>
    </source>
</evidence>
<dbReference type="InterPro" id="IPR036396">
    <property type="entry name" value="Cyt_P450_sf"/>
</dbReference>
<keyword evidence="2 6" id="KW-0349">Heme</keyword>
<keyword evidence="8" id="KW-0812">Transmembrane</keyword>
<dbReference type="InterPro" id="IPR002401">
    <property type="entry name" value="Cyt_P450_E_grp-I"/>
</dbReference>
<comment type="similarity">
    <text evidence="1 7">Belongs to the cytochrome P450 family.</text>
</comment>
<evidence type="ECO:0000256" key="7">
    <source>
        <dbReference type="RuleBase" id="RU000461"/>
    </source>
</evidence>
<keyword evidence="3 6" id="KW-0479">Metal-binding</keyword>
<dbReference type="Proteomes" id="UP000077202">
    <property type="component" value="Unassembled WGS sequence"/>
</dbReference>
<keyword evidence="5 6" id="KW-0408">Iron</keyword>
<dbReference type="GO" id="GO:0004497">
    <property type="term" value="F:monooxygenase activity"/>
    <property type="evidence" value="ECO:0007669"/>
    <property type="project" value="UniProtKB-KW"/>
</dbReference>